<dbReference type="Gramene" id="TraesSTA5A03G02579870.1">
    <property type="protein sequence ID" value="TraesSTA5A03G02579870.1"/>
    <property type="gene ID" value="TraesSTA5A03G02579870"/>
</dbReference>
<dbReference type="Gramene" id="TraesCS5A03G0154600.1">
    <property type="protein sequence ID" value="TraesCS5A03G0154600.1.CDS"/>
    <property type="gene ID" value="TraesCS5A03G0154600"/>
</dbReference>
<dbReference type="Gramene" id="TraesPARA_EIv1.0_1611800.1">
    <property type="protein sequence ID" value="TraesPARA_EIv1.0_1611800.1.CDS"/>
    <property type="gene ID" value="TraesPARA_EIv1.0_1611800"/>
</dbReference>
<dbReference type="EnsemblPlants" id="TraesCS5A02G060500.1">
    <property type="protein sequence ID" value="TraesCS5A02G060500.1"/>
    <property type="gene ID" value="TraesCS5A02G060500"/>
</dbReference>
<dbReference type="Gramene" id="TraesNOR5A03G02608620.1">
    <property type="protein sequence ID" value="TraesNOR5A03G02608620.1"/>
    <property type="gene ID" value="TraesNOR5A03G02608620"/>
</dbReference>
<sequence>MYCMALQAFGSELMANAAMRCDHKQAEEKCAFVSISHDFGERKSVSTVVIIALRKYHAKPQNGVITYRFLDSLSYYVVPTSYRNSK</sequence>
<evidence type="ECO:0000313" key="1">
    <source>
        <dbReference type="EnsemblPlants" id="TraesCS5A02G060500.1"/>
    </source>
</evidence>
<dbReference type="AlphaFoldDB" id="A0A3B6KCX5"/>
<reference evidence="1" key="1">
    <citation type="submission" date="2018-08" db="EMBL/GenBank/DDBJ databases">
        <authorList>
            <person name="Rossello M."/>
        </authorList>
    </citation>
    <scope>NUCLEOTIDE SEQUENCE [LARGE SCALE GENOMIC DNA]</scope>
    <source>
        <strain evidence="1">cv. Chinese Spring</strain>
    </source>
</reference>
<dbReference type="Gramene" id="TraesWEE_scaffold_024095_01G000100.1">
    <property type="protein sequence ID" value="TraesWEE_scaffold_024095_01G000100.1"/>
    <property type="gene ID" value="TraesWEE_scaffold_024095_01G000100"/>
</dbReference>
<accession>A0A3B6KCX5</accession>
<name>A0A3B6KCX5_WHEAT</name>
<dbReference type="Gramene" id="TraesLAC5A03G02542870.1">
    <property type="protein sequence ID" value="TraesLAC5A03G02542870.1"/>
    <property type="gene ID" value="TraesLAC5A03G02542870"/>
</dbReference>
<reference evidence="1" key="2">
    <citation type="submission" date="2018-10" db="UniProtKB">
        <authorList>
            <consortium name="EnsemblPlants"/>
        </authorList>
    </citation>
    <scope>IDENTIFICATION</scope>
</reference>
<keyword evidence="2" id="KW-1185">Reference proteome</keyword>
<dbReference type="Proteomes" id="UP000019116">
    <property type="component" value="Chromosome 5A"/>
</dbReference>
<evidence type="ECO:0000313" key="2">
    <source>
        <dbReference type="Proteomes" id="UP000019116"/>
    </source>
</evidence>
<dbReference type="Gramene" id="TraesCS5A02G060500.1">
    <property type="protein sequence ID" value="TraesCS5A02G060500.1"/>
    <property type="gene ID" value="TraesCS5A02G060500"/>
</dbReference>
<protein>
    <submittedName>
        <fullName evidence="1">Uncharacterized protein</fullName>
    </submittedName>
</protein>
<organism evidence="1">
    <name type="scientific">Triticum aestivum</name>
    <name type="common">Wheat</name>
    <dbReference type="NCBI Taxonomy" id="4565"/>
    <lineage>
        <taxon>Eukaryota</taxon>
        <taxon>Viridiplantae</taxon>
        <taxon>Streptophyta</taxon>
        <taxon>Embryophyta</taxon>
        <taxon>Tracheophyta</taxon>
        <taxon>Spermatophyta</taxon>
        <taxon>Magnoliopsida</taxon>
        <taxon>Liliopsida</taxon>
        <taxon>Poales</taxon>
        <taxon>Poaceae</taxon>
        <taxon>BOP clade</taxon>
        <taxon>Pooideae</taxon>
        <taxon>Triticodae</taxon>
        <taxon>Triticeae</taxon>
        <taxon>Triticinae</taxon>
        <taxon>Triticum</taxon>
    </lineage>
</organism>
<dbReference type="Gramene" id="TraesCAD_scaffold_027570_01G000100.1">
    <property type="protein sequence ID" value="TraesCAD_scaffold_027570_01G000100.1"/>
    <property type="gene ID" value="TraesCAD_scaffold_027570_01G000100"/>
</dbReference>
<proteinExistence type="predicted"/>